<keyword evidence="2" id="KW-1185">Reference proteome</keyword>
<protein>
    <recommendedName>
        <fullName evidence="3">Lipoprotein</fullName>
    </recommendedName>
</protein>
<evidence type="ECO:0000313" key="2">
    <source>
        <dbReference type="Proteomes" id="UP001199816"/>
    </source>
</evidence>
<organism evidence="1 2">
    <name type="scientific">Niabella pedocola</name>
    <dbReference type="NCBI Taxonomy" id="1752077"/>
    <lineage>
        <taxon>Bacteria</taxon>
        <taxon>Pseudomonadati</taxon>
        <taxon>Bacteroidota</taxon>
        <taxon>Chitinophagia</taxon>
        <taxon>Chitinophagales</taxon>
        <taxon>Chitinophagaceae</taxon>
        <taxon>Niabella</taxon>
    </lineage>
</organism>
<dbReference type="PROSITE" id="PS51257">
    <property type="entry name" value="PROKAR_LIPOPROTEIN"/>
    <property type="match status" value="1"/>
</dbReference>
<gene>
    <name evidence="1" type="ORF">LQ567_19225</name>
</gene>
<dbReference type="Proteomes" id="UP001199816">
    <property type="component" value="Unassembled WGS sequence"/>
</dbReference>
<accession>A0ABS8PVT0</accession>
<name>A0ABS8PVT0_9BACT</name>
<dbReference type="EMBL" id="JAJNEC010000005">
    <property type="protein sequence ID" value="MCD2424924.1"/>
    <property type="molecule type" value="Genomic_DNA"/>
</dbReference>
<proteinExistence type="predicted"/>
<reference evidence="1 2" key="1">
    <citation type="submission" date="2021-11" db="EMBL/GenBank/DDBJ databases">
        <title>Genomic of Niabella pedocola.</title>
        <authorList>
            <person name="Wu T."/>
        </authorList>
    </citation>
    <scope>NUCLEOTIDE SEQUENCE [LARGE SCALE GENOMIC DNA]</scope>
    <source>
        <strain evidence="1 2">JCM 31011</strain>
    </source>
</reference>
<dbReference type="RefSeq" id="WP_231007273.1">
    <property type="nucleotide sequence ID" value="NZ_JAJNEC010000005.1"/>
</dbReference>
<evidence type="ECO:0008006" key="3">
    <source>
        <dbReference type="Google" id="ProtNLM"/>
    </source>
</evidence>
<evidence type="ECO:0000313" key="1">
    <source>
        <dbReference type="EMBL" id="MCD2424924.1"/>
    </source>
</evidence>
<comment type="caution">
    <text evidence="1">The sequence shown here is derived from an EMBL/GenBank/DDBJ whole genome shotgun (WGS) entry which is preliminary data.</text>
</comment>
<sequence>MRIIVSIACLLTVIAACKKDNDQKKGYTFTTAFKNELPVPVEIRRGVIWHRGLDKSDTLVYQDTLKIAAAGVYEQDQFICTENCNPMRVQYTSVVTVYPIAKILIQGKERMDTACNTKALILKDPFFKCEDAATGTPNIYNYRQYKETKDVQGNIIRREYVFDAEDQATVK</sequence>